<dbReference type="Pfam" id="PF00126">
    <property type="entry name" value="HTH_1"/>
    <property type="match status" value="1"/>
</dbReference>
<dbReference type="PROSITE" id="PS50043">
    <property type="entry name" value="HTH_LUXR_2"/>
    <property type="match status" value="1"/>
</dbReference>
<comment type="caution">
    <text evidence="7">The sequence shown here is derived from an EMBL/GenBank/DDBJ whole genome shotgun (WGS) entry which is preliminary data.</text>
</comment>
<dbReference type="SUPFAM" id="SSF46894">
    <property type="entry name" value="C-terminal effector domain of the bipartite response regulators"/>
    <property type="match status" value="1"/>
</dbReference>
<dbReference type="RefSeq" id="WP_242163163.1">
    <property type="nucleotide sequence ID" value="NZ_JAJMLW010000001.1"/>
</dbReference>
<evidence type="ECO:0000313" key="8">
    <source>
        <dbReference type="Proteomes" id="UP001430755"/>
    </source>
</evidence>
<dbReference type="PRINTS" id="PR00038">
    <property type="entry name" value="HTHLUXR"/>
</dbReference>
<dbReference type="InterPro" id="IPR005119">
    <property type="entry name" value="LysR_subst-bd"/>
</dbReference>
<dbReference type="Proteomes" id="UP001430755">
    <property type="component" value="Unassembled WGS sequence"/>
</dbReference>
<feature type="domain" description="HTH lysR-type" evidence="6">
    <location>
        <begin position="1"/>
        <end position="58"/>
    </location>
</feature>
<keyword evidence="8" id="KW-1185">Reference proteome</keyword>
<evidence type="ECO:0000256" key="3">
    <source>
        <dbReference type="ARBA" id="ARBA00023125"/>
    </source>
</evidence>
<keyword evidence="4" id="KW-0804">Transcription</keyword>
<evidence type="ECO:0000256" key="1">
    <source>
        <dbReference type="ARBA" id="ARBA00009437"/>
    </source>
</evidence>
<dbReference type="CDD" id="cd06170">
    <property type="entry name" value="LuxR_C_like"/>
    <property type="match status" value="1"/>
</dbReference>
<reference evidence="7" key="1">
    <citation type="submission" date="2021-11" db="EMBL/GenBank/DDBJ databases">
        <title>A Novel Adlercreutzia Species, isolated from a Allomyrina dichotoma larva feces.</title>
        <authorList>
            <person name="Suh M.K."/>
        </authorList>
    </citation>
    <scope>NUCLEOTIDE SEQUENCE</scope>
    <source>
        <strain evidence="7">JBNU-10</strain>
    </source>
</reference>
<accession>A0ABS9WEK6</accession>
<dbReference type="InterPro" id="IPR036388">
    <property type="entry name" value="WH-like_DNA-bd_sf"/>
</dbReference>
<dbReference type="PANTHER" id="PTHR30126:SF40">
    <property type="entry name" value="HTH-TYPE TRANSCRIPTIONAL REGULATOR GLTR"/>
    <property type="match status" value="1"/>
</dbReference>
<gene>
    <name evidence="7" type="ORF">LPT13_02490</name>
</gene>
<dbReference type="SUPFAM" id="SSF53850">
    <property type="entry name" value="Periplasmic binding protein-like II"/>
    <property type="match status" value="1"/>
</dbReference>
<sequence length="411" mass="45669">MRTSYLRHFVDIAELGSIAAAAQKNYITYQGMSRSLSVLETELGCELFKRTPNRLVLTACGEALLDDAREMLAIQRHMAETVAAVRERTVQASELPINVFLNNIAFDAALFSPLTDSFEGIFANARYLQCDNAEVVDNLIARADDDASVNLGLLCLFNTDDRRNEELVGRLRANGFVYQPYLHSFDSALVSSRSPLARKKALSRADILSQPIVSSDGDVRRVTEQLFGEQAIRMVTSDSAFRFRVVASNEGITFVPAFHVLMDAAGADRDATVMVPLKEPYYLEVGFAAKRDVWESPYIRSVVARLNAYYSQFADSPYLTLIASDLSLMRLDDAERRGCDEHRLTLLTSTYGLSARERDVFRLLADGLTAEPIAERLCVSVPTAKSHIYRIYKKLGVHSQKDLIALAAGEG</sequence>
<dbReference type="InterPro" id="IPR016032">
    <property type="entry name" value="Sig_transdc_resp-reg_C-effctor"/>
</dbReference>
<dbReference type="Gene3D" id="3.40.190.10">
    <property type="entry name" value="Periplasmic binding protein-like II"/>
    <property type="match status" value="1"/>
</dbReference>
<evidence type="ECO:0000313" key="7">
    <source>
        <dbReference type="EMBL" id="MCI2241220.1"/>
    </source>
</evidence>
<dbReference type="InterPro" id="IPR000792">
    <property type="entry name" value="Tscrpt_reg_LuxR_C"/>
</dbReference>
<dbReference type="InterPro" id="IPR036390">
    <property type="entry name" value="WH_DNA-bd_sf"/>
</dbReference>
<dbReference type="EMBL" id="JAJMLW010000001">
    <property type="protein sequence ID" value="MCI2241220.1"/>
    <property type="molecule type" value="Genomic_DNA"/>
</dbReference>
<dbReference type="CDD" id="cd05466">
    <property type="entry name" value="PBP2_LTTR_substrate"/>
    <property type="match status" value="1"/>
</dbReference>
<feature type="domain" description="HTH luxR-type" evidence="5">
    <location>
        <begin position="346"/>
        <end position="411"/>
    </location>
</feature>
<dbReference type="Pfam" id="PF00196">
    <property type="entry name" value="GerE"/>
    <property type="match status" value="1"/>
</dbReference>
<name>A0ABS9WEK6_9ACTN</name>
<evidence type="ECO:0000256" key="2">
    <source>
        <dbReference type="ARBA" id="ARBA00023015"/>
    </source>
</evidence>
<proteinExistence type="inferred from homology"/>
<dbReference type="PANTHER" id="PTHR30126">
    <property type="entry name" value="HTH-TYPE TRANSCRIPTIONAL REGULATOR"/>
    <property type="match status" value="1"/>
</dbReference>
<keyword evidence="3" id="KW-0238">DNA-binding</keyword>
<comment type="similarity">
    <text evidence="1">Belongs to the LysR transcriptional regulatory family.</text>
</comment>
<dbReference type="SMART" id="SM00421">
    <property type="entry name" value="HTH_LUXR"/>
    <property type="match status" value="1"/>
</dbReference>
<dbReference type="SUPFAM" id="SSF46785">
    <property type="entry name" value="Winged helix' DNA-binding domain"/>
    <property type="match status" value="1"/>
</dbReference>
<organism evidence="7 8">
    <name type="scientific">Adlercreutzia faecimuris</name>
    <dbReference type="NCBI Taxonomy" id="2897341"/>
    <lineage>
        <taxon>Bacteria</taxon>
        <taxon>Bacillati</taxon>
        <taxon>Actinomycetota</taxon>
        <taxon>Coriobacteriia</taxon>
        <taxon>Eggerthellales</taxon>
        <taxon>Eggerthellaceae</taxon>
        <taxon>Adlercreutzia</taxon>
    </lineage>
</organism>
<evidence type="ECO:0000259" key="6">
    <source>
        <dbReference type="PROSITE" id="PS50931"/>
    </source>
</evidence>
<evidence type="ECO:0000256" key="4">
    <source>
        <dbReference type="ARBA" id="ARBA00023163"/>
    </source>
</evidence>
<dbReference type="Pfam" id="PF03466">
    <property type="entry name" value="LysR_substrate"/>
    <property type="match status" value="1"/>
</dbReference>
<dbReference type="InterPro" id="IPR000847">
    <property type="entry name" value="LysR_HTH_N"/>
</dbReference>
<protein>
    <submittedName>
        <fullName evidence="7">LysR family transcriptional regulator</fullName>
    </submittedName>
</protein>
<dbReference type="Gene3D" id="1.10.10.10">
    <property type="entry name" value="Winged helix-like DNA-binding domain superfamily/Winged helix DNA-binding domain"/>
    <property type="match status" value="2"/>
</dbReference>
<evidence type="ECO:0000259" key="5">
    <source>
        <dbReference type="PROSITE" id="PS50043"/>
    </source>
</evidence>
<dbReference type="PROSITE" id="PS50931">
    <property type="entry name" value="HTH_LYSR"/>
    <property type="match status" value="1"/>
</dbReference>
<keyword evidence="2" id="KW-0805">Transcription regulation</keyword>